<reference evidence="2 3" key="1">
    <citation type="submission" date="2020-01" db="EMBL/GenBank/DDBJ databases">
        <title>Genome sequence of Arachis hypogaea, cultivar Shitouqi.</title>
        <authorList>
            <person name="Zhuang W."/>
            <person name="Chen H."/>
            <person name="Varshney R."/>
            <person name="Wang D."/>
            <person name="Ming R."/>
        </authorList>
    </citation>
    <scope>NUCLEOTIDE SEQUENCE [LARGE SCALE GENOMIC DNA]</scope>
    <source>
        <tissue evidence="2">Young leaf</tissue>
    </source>
</reference>
<dbReference type="InterPro" id="IPR026960">
    <property type="entry name" value="RVT-Znf"/>
</dbReference>
<evidence type="ECO:0000259" key="1">
    <source>
        <dbReference type="Pfam" id="PF13966"/>
    </source>
</evidence>
<dbReference type="Proteomes" id="UP000464620">
    <property type="component" value="Chromosome B09"/>
</dbReference>
<protein>
    <submittedName>
        <fullName evidence="2">Ribonuclease H protein</fullName>
    </submittedName>
</protein>
<sequence>MELFQWELELVHQLHERLRPVKLSSGREDNVVWKFENKCVFSTRSVIQTIQSEMLSAEITSFSFTSSLWKGFVPPRIELFGWFVLVGRVNTKERLTKLGVHIQSDSSCVLCSKEAESVEHLFLRCKVTWQVWCKWLRSLSREWIIPGTIKELFESWCGMHSRQQGQKLLMIAFFAVIWNI</sequence>
<accession>A0A6B9V3C9</accession>
<organism evidence="2 3">
    <name type="scientific">Arachis hypogaea</name>
    <name type="common">Peanut</name>
    <dbReference type="NCBI Taxonomy" id="3818"/>
    <lineage>
        <taxon>Eukaryota</taxon>
        <taxon>Viridiplantae</taxon>
        <taxon>Streptophyta</taxon>
        <taxon>Embryophyta</taxon>
        <taxon>Tracheophyta</taxon>
        <taxon>Spermatophyta</taxon>
        <taxon>Magnoliopsida</taxon>
        <taxon>eudicotyledons</taxon>
        <taxon>Gunneridae</taxon>
        <taxon>Pentapetalae</taxon>
        <taxon>rosids</taxon>
        <taxon>fabids</taxon>
        <taxon>Fabales</taxon>
        <taxon>Fabaceae</taxon>
        <taxon>Papilionoideae</taxon>
        <taxon>50 kb inversion clade</taxon>
        <taxon>dalbergioids sensu lato</taxon>
        <taxon>Dalbergieae</taxon>
        <taxon>Pterocarpus clade</taxon>
        <taxon>Arachis</taxon>
    </lineage>
</organism>
<evidence type="ECO:0000313" key="2">
    <source>
        <dbReference type="EMBL" id="QHN75933.1"/>
    </source>
</evidence>
<dbReference type="EMBL" id="CP031001">
    <property type="protein sequence ID" value="QHN75933.1"/>
    <property type="molecule type" value="Genomic_DNA"/>
</dbReference>
<dbReference type="AlphaFoldDB" id="A0A6B9V3C9"/>
<dbReference type="OrthoDB" id="1001105at2759"/>
<name>A0A6B9V3C9_ARAHY</name>
<dbReference type="Pfam" id="PF13966">
    <property type="entry name" value="zf-RVT"/>
    <property type="match status" value="1"/>
</dbReference>
<proteinExistence type="predicted"/>
<evidence type="ECO:0000313" key="3">
    <source>
        <dbReference type="Proteomes" id="UP000464620"/>
    </source>
</evidence>
<gene>
    <name evidence="2" type="ORF">DS421_19g639630</name>
</gene>
<feature type="domain" description="Reverse transcriptase zinc-binding" evidence="1">
    <location>
        <begin position="53"/>
        <end position="132"/>
    </location>
</feature>